<dbReference type="PROSITE" id="PS51257">
    <property type="entry name" value="PROKAR_LIPOPROTEIN"/>
    <property type="match status" value="1"/>
</dbReference>
<evidence type="ECO:0000256" key="1">
    <source>
        <dbReference type="ARBA" id="ARBA00009175"/>
    </source>
</evidence>
<dbReference type="NCBIfam" id="TIGR01256">
    <property type="entry name" value="modA"/>
    <property type="match status" value="1"/>
</dbReference>
<feature type="binding site" evidence="4">
    <location>
        <position position="66"/>
    </location>
    <ligand>
        <name>molybdate</name>
        <dbReference type="ChEBI" id="CHEBI:36264"/>
    </ligand>
</feature>
<comment type="caution">
    <text evidence="6">The sequence shown here is derived from an EMBL/GenBank/DDBJ whole genome shotgun (WGS) entry which is preliminary data.</text>
</comment>
<evidence type="ECO:0000313" key="6">
    <source>
        <dbReference type="EMBL" id="MCM6762774.1"/>
    </source>
</evidence>
<dbReference type="Gene3D" id="3.40.190.10">
    <property type="entry name" value="Periplasmic binding protein-like II"/>
    <property type="match status" value="2"/>
</dbReference>
<keyword evidence="7" id="KW-1185">Reference proteome</keyword>
<dbReference type="PANTHER" id="PTHR30632:SF0">
    <property type="entry name" value="SULFATE-BINDING PROTEIN"/>
    <property type="match status" value="1"/>
</dbReference>
<evidence type="ECO:0000256" key="3">
    <source>
        <dbReference type="ARBA" id="ARBA00022729"/>
    </source>
</evidence>
<keyword evidence="3 5" id="KW-0732">Signal</keyword>
<feature type="binding site" evidence="4">
    <location>
        <position position="187"/>
    </location>
    <ligand>
        <name>molybdate</name>
        <dbReference type="ChEBI" id="CHEBI:36264"/>
    </ligand>
</feature>
<proteinExistence type="inferred from homology"/>
<dbReference type="PANTHER" id="PTHR30632">
    <property type="entry name" value="MOLYBDATE-BINDING PERIPLASMIC PROTEIN"/>
    <property type="match status" value="1"/>
</dbReference>
<dbReference type="InterPro" id="IPR050682">
    <property type="entry name" value="ModA/WtpA"/>
</dbReference>
<feature type="binding site" evidence="4">
    <location>
        <position position="169"/>
    </location>
    <ligand>
        <name>molybdate</name>
        <dbReference type="ChEBI" id="CHEBI:36264"/>
    </ligand>
</feature>
<dbReference type="GO" id="GO:0015689">
    <property type="term" value="P:molybdate ion transport"/>
    <property type="evidence" value="ECO:0007669"/>
    <property type="project" value="InterPro"/>
</dbReference>
<sequence length="248" mass="24448">MHRKSPLAALSTLVLAGSLAGCSTQEAPGTVTVFAAASLTAAFTELADDFEAANPGTTVELSFAGSSDLATQLENGAPADVLATADTATMQRVQEAGLTSADPVPFATNTLEIAVPPGNPAGVRTLADLARAGTAVVVCAPQVPCGAAADAVESAAGLALDPVSEESSVTDVLGKVRSGEADAGLVYVTDVRAAGDAVEGVPFAEAEQAVTTYPIAPLTESEAAAAFTAFVTGDEGRAVLDAAGFGAP</sequence>
<dbReference type="EMBL" id="JAMRYM010000037">
    <property type="protein sequence ID" value="MCM6762774.1"/>
    <property type="molecule type" value="Genomic_DNA"/>
</dbReference>
<organism evidence="6 7">
    <name type="scientific">Rathayibacter rubneri</name>
    <dbReference type="NCBI Taxonomy" id="2950106"/>
    <lineage>
        <taxon>Bacteria</taxon>
        <taxon>Bacillati</taxon>
        <taxon>Actinomycetota</taxon>
        <taxon>Actinomycetes</taxon>
        <taxon>Micrococcales</taxon>
        <taxon>Microbacteriaceae</taxon>
        <taxon>Rathayibacter</taxon>
    </lineage>
</organism>
<feature type="signal peptide" evidence="5">
    <location>
        <begin position="1"/>
        <end position="20"/>
    </location>
</feature>
<keyword evidence="4" id="KW-0500">Molybdenum</keyword>
<dbReference type="GO" id="GO:0030973">
    <property type="term" value="F:molybdate ion binding"/>
    <property type="evidence" value="ECO:0007669"/>
    <property type="project" value="TreeGrafter"/>
</dbReference>
<name>A0A9X2DY30_9MICO</name>
<comment type="similarity">
    <text evidence="1">Belongs to the bacterial solute-binding protein ModA family.</text>
</comment>
<evidence type="ECO:0000256" key="5">
    <source>
        <dbReference type="SAM" id="SignalP"/>
    </source>
</evidence>
<evidence type="ECO:0000256" key="4">
    <source>
        <dbReference type="PIRSR" id="PIRSR004846-1"/>
    </source>
</evidence>
<accession>A0A9X2DY30</accession>
<keyword evidence="2 4" id="KW-0479">Metal-binding</keyword>
<evidence type="ECO:0000256" key="2">
    <source>
        <dbReference type="ARBA" id="ARBA00022723"/>
    </source>
</evidence>
<dbReference type="Pfam" id="PF13531">
    <property type="entry name" value="SBP_bac_11"/>
    <property type="match status" value="1"/>
</dbReference>
<dbReference type="AlphaFoldDB" id="A0A9X2DY30"/>
<evidence type="ECO:0000313" key="7">
    <source>
        <dbReference type="Proteomes" id="UP001155240"/>
    </source>
</evidence>
<dbReference type="GO" id="GO:0046872">
    <property type="term" value="F:metal ion binding"/>
    <property type="evidence" value="ECO:0007669"/>
    <property type="project" value="UniProtKB-KW"/>
</dbReference>
<protein>
    <submittedName>
        <fullName evidence="6">Molybdate ABC transporter substrate-binding protein</fullName>
    </submittedName>
</protein>
<dbReference type="InterPro" id="IPR005950">
    <property type="entry name" value="ModA"/>
</dbReference>
<gene>
    <name evidence="6" type="primary">modA</name>
    <name evidence="6" type="ORF">NB037_10140</name>
</gene>
<feature type="chain" id="PRO_5040958207" evidence="5">
    <location>
        <begin position="21"/>
        <end position="248"/>
    </location>
</feature>
<dbReference type="SUPFAM" id="SSF53850">
    <property type="entry name" value="Periplasmic binding protein-like II"/>
    <property type="match status" value="1"/>
</dbReference>
<feature type="binding site" evidence="4">
    <location>
        <position position="38"/>
    </location>
    <ligand>
        <name>molybdate</name>
        <dbReference type="ChEBI" id="CHEBI:36264"/>
    </ligand>
</feature>
<dbReference type="Proteomes" id="UP001155240">
    <property type="component" value="Unassembled WGS sequence"/>
</dbReference>
<dbReference type="PIRSF" id="PIRSF004846">
    <property type="entry name" value="ModA"/>
    <property type="match status" value="1"/>
</dbReference>
<dbReference type="RefSeq" id="WP_251945534.1">
    <property type="nucleotide sequence ID" value="NZ_JAMRYM010000037.1"/>
</dbReference>
<reference evidence="6" key="1">
    <citation type="submission" date="2022-06" db="EMBL/GenBank/DDBJ databases">
        <title>Whole genome shotgun sequencing (WGS) of Rathayibacter sp. ZW T2_19, isolated from stored onions (Allium cepa).</title>
        <authorList>
            <person name="Stoll D.A."/>
            <person name="Huch M."/>
        </authorList>
    </citation>
    <scope>NUCLEOTIDE SEQUENCE</scope>
    <source>
        <strain evidence="6">ZW T2_19</strain>
    </source>
</reference>